<proteinExistence type="evidence at transcript level"/>
<dbReference type="AlphaFoldDB" id="A0A1S5VFM4"/>
<evidence type="ECO:0000256" key="9">
    <source>
        <dbReference type="ARBA" id="ARBA00023224"/>
    </source>
</evidence>
<evidence type="ECO:0000256" key="11">
    <source>
        <dbReference type="SAM" id="SignalP"/>
    </source>
</evidence>
<keyword evidence="11" id="KW-0732">Signal</keyword>
<evidence type="ECO:0000256" key="4">
    <source>
        <dbReference type="ARBA" id="ARBA00022692"/>
    </source>
</evidence>
<keyword evidence="3" id="KW-0716">Sensory transduction</keyword>
<feature type="transmembrane region" description="Helical" evidence="10">
    <location>
        <begin position="198"/>
        <end position="222"/>
    </location>
</feature>
<keyword evidence="2" id="KW-1003">Cell membrane</keyword>
<name>A0A1S5VFM4_9HYME</name>
<keyword evidence="6 10" id="KW-1133">Transmembrane helix</keyword>
<comment type="subcellular location">
    <subcellularLocation>
        <location evidence="1">Cell membrane</location>
        <topology evidence="1">Multi-pass membrane protein</topology>
    </subcellularLocation>
</comment>
<evidence type="ECO:0000256" key="8">
    <source>
        <dbReference type="ARBA" id="ARBA00023170"/>
    </source>
</evidence>
<feature type="signal peptide" evidence="11">
    <location>
        <begin position="1"/>
        <end position="16"/>
    </location>
</feature>
<keyword evidence="5" id="KW-0552">Olfaction</keyword>
<keyword evidence="9" id="KW-0807">Transducer</keyword>
<evidence type="ECO:0000256" key="10">
    <source>
        <dbReference type="SAM" id="Phobius"/>
    </source>
</evidence>
<keyword evidence="4 10" id="KW-0812">Transmembrane</keyword>
<feature type="chain" id="PRO_5012210280" evidence="11">
    <location>
        <begin position="17"/>
        <end position="337"/>
    </location>
</feature>
<feature type="transmembrane region" description="Helical" evidence="10">
    <location>
        <begin position="54"/>
        <end position="79"/>
    </location>
</feature>
<reference evidence="12" key="1">
    <citation type="journal article" date="2017" name="Comp. Biochem. Physiol. Part D Genomics Proteomics">
        <title>Candidate chemosensory genes identified in the endoparasitoid Meteorus pulchricornis (Hymenoptera: Braconidae) by antennal transcriptome analysis.</title>
        <authorList>
            <person name="Sheng S."/>
            <person name="Liao C.W."/>
            <person name="Zheng Y."/>
            <person name="Zhou Y."/>
            <person name="Xu Y."/>
            <person name="Song W.M."/>
            <person name="He P."/>
            <person name="Zhang J."/>
            <person name="Wu F.A."/>
        </authorList>
    </citation>
    <scope>NUCLEOTIDE SEQUENCE</scope>
    <source>
        <strain evidence="12">Zhenjiang</strain>
    </source>
</reference>
<dbReference type="GO" id="GO:0004984">
    <property type="term" value="F:olfactory receptor activity"/>
    <property type="evidence" value="ECO:0007669"/>
    <property type="project" value="InterPro"/>
</dbReference>
<evidence type="ECO:0000256" key="7">
    <source>
        <dbReference type="ARBA" id="ARBA00023136"/>
    </source>
</evidence>
<evidence type="ECO:0000256" key="1">
    <source>
        <dbReference type="ARBA" id="ARBA00004651"/>
    </source>
</evidence>
<evidence type="ECO:0000256" key="2">
    <source>
        <dbReference type="ARBA" id="ARBA00022475"/>
    </source>
</evidence>
<dbReference type="PANTHER" id="PTHR21137:SF35">
    <property type="entry name" value="ODORANT RECEPTOR 19A-RELATED"/>
    <property type="match status" value="1"/>
</dbReference>
<keyword evidence="8 12" id="KW-0675">Receptor</keyword>
<dbReference type="PANTHER" id="PTHR21137">
    <property type="entry name" value="ODORANT RECEPTOR"/>
    <property type="match status" value="1"/>
</dbReference>
<evidence type="ECO:0000313" key="12">
    <source>
        <dbReference type="EMBL" id="AQN78437.1"/>
    </source>
</evidence>
<evidence type="ECO:0000256" key="5">
    <source>
        <dbReference type="ARBA" id="ARBA00022725"/>
    </source>
</evidence>
<dbReference type="InterPro" id="IPR004117">
    <property type="entry name" value="7tm6_olfct_rcpt"/>
</dbReference>
<protein>
    <submittedName>
        <fullName evidence="12">Olfactory receptor 35</fullName>
    </submittedName>
</protein>
<sequence>MKIVVIHFLIVQSVEGLYFCIPIVESYGKNSSERSVPFPLHTDIPYTESPYYELIFIFESASALSVGICTTGFGGFLCAMNLYTAGQFKILQCKLEITCAMGRTKFSQVQSRPDRESSSHDWLRWSLFSDVISKDYTDLIKDVDENQKSDYTQFSLYNVKSVGADESNEKKNAPYILLRECIQQHQLLIHYMEKVENLFSGIMLAQTLGAVLELCFAGFQILLGVGTSKLRTALSIQFLLGSTVLLLFFSWSSHEIIIQSQEIAEAAYRASWYGLGFTDEGRAFRQSLLIIIARARKPCILTVGKFAPMSLNTFTSVFNTSLSYFTILRQVNEGLDS</sequence>
<evidence type="ECO:0000256" key="6">
    <source>
        <dbReference type="ARBA" id="ARBA00022989"/>
    </source>
</evidence>
<feature type="transmembrane region" description="Helical" evidence="10">
    <location>
        <begin position="234"/>
        <end position="251"/>
    </location>
</feature>
<dbReference type="GO" id="GO:0005886">
    <property type="term" value="C:plasma membrane"/>
    <property type="evidence" value="ECO:0007669"/>
    <property type="project" value="UniProtKB-SubCell"/>
</dbReference>
<dbReference type="EMBL" id="KY445502">
    <property type="protein sequence ID" value="AQN78437.1"/>
    <property type="molecule type" value="mRNA"/>
</dbReference>
<organism evidence="12">
    <name type="scientific">Meteorus pulchricornis</name>
    <dbReference type="NCBI Taxonomy" id="51522"/>
    <lineage>
        <taxon>Eukaryota</taxon>
        <taxon>Metazoa</taxon>
        <taxon>Ecdysozoa</taxon>
        <taxon>Arthropoda</taxon>
        <taxon>Hexapoda</taxon>
        <taxon>Insecta</taxon>
        <taxon>Pterygota</taxon>
        <taxon>Neoptera</taxon>
        <taxon>Endopterygota</taxon>
        <taxon>Hymenoptera</taxon>
        <taxon>Apocrita</taxon>
        <taxon>Ichneumonoidea</taxon>
        <taxon>Braconidae</taxon>
        <taxon>Meteorinae</taxon>
        <taxon>Meteorus</taxon>
    </lineage>
</organism>
<keyword evidence="7 10" id="KW-0472">Membrane</keyword>
<dbReference type="Pfam" id="PF02949">
    <property type="entry name" value="7tm_6"/>
    <property type="match status" value="1"/>
</dbReference>
<evidence type="ECO:0000256" key="3">
    <source>
        <dbReference type="ARBA" id="ARBA00022606"/>
    </source>
</evidence>
<accession>A0A1S5VFM4</accession>
<dbReference type="GO" id="GO:0005549">
    <property type="term" value="F:odorant binding"/>
    <property type="evidence" value="ECO:0007669"/>
    <property type="project" value="InterPro"/>
</dbReference>
<dbReference type="GO" id="GO:0007165">
    <property type="term" value="P:signal transduction"/>
    <property type="evidence" value="ECO:0007669"/>
    <property type="project" value="UniProtKB-KW"/>
</dbReference>